<reference evidence="1 2" key="1">
    <citation type="submission" date="2023-07" db="EMBL/GenBank/DDBJ databases">
        <title>Genomic Encyclopedia of Type Strains, Phase IV (KMG-IV): sequencing the most valuable type-strain genomes for metagenomic binning, comparative biology and taxonomic classification.</title>
        <authorList>
            <person name="Goeker M."/>
        </authorList>
    </citation>
    <scope>NUCLEOTIDE SEQUENCE [LARGE SCALE GENOMIC DNA]</scope>
    <source>
        <strain evidence="1 2">DSM 3770</strain>
    </source>
</reference>
<proteinExistence type="predicted"/>
<accession>A0ABU0LJU2</accession>
<dbReference type="InterPro" id="IPR021695">
    <property type="entry name" value="Phage_KPP10_Orf10"/>
</dbReference>
<name>A0ABU0LJU2_XANAG</name>
<organism evidence="1 2">
    <name type="scientific">Xanthobacter agilis</name>
    <dbReference type="NCBI Taxonomy" id="47492"/>
    <lineage>
        <taxon>Bacteria</taxon>
        <taxon>Pseudomonadati</taxon>
        <taxon>Pseudomonadota</taxon>
        <taxon>Alphaproteobacteria</taxon>
        <taxon>Hyphomicrobiales</taxon>
        <taxon>Xanthobacteraceae</taxon>
        <taxon>Xanthobacter</taxon>
    </lineage>
</organism>
<dbReference type="Pfam" id="PF11681">
    <property type="entry name" value="Phage_Tube_PhiTE"/>
    <property type="match status" value="1"/>
</dbReference>
<sequence>MSVYSFSSATGSIDGPGGSFSFGYGSDNDEGGITVTFIEDKNTMTIGADGGGMHSLHAGRAGTITVRLLKTSAVNKLFTDLYRYQTSSPANHGQNTISIRDTVRGDVVTAQGGAFKKMPDNAWAKNGNTLEWSFDCITIDQKLG</sequence>
<keyword evidence="2" id="KW-1185">Reference proteome</keyword>
<dbReference type="Proteomes" id="UP001241747">
    <property type="component" value="Unassembled WGS sequence"/>
</dbReference>
<dbReference type="EMBL" id="JAUSVY010000018">
    <property type="protein sequence ID" value="MDQ0507410.1"/>
    <property type="molecule type" value="Genomic_DNA"/>
</dbReference>
<gene>
    <name evidence="1" type="ORF">QOZ94_004234</name>
</gene>
<protein>
    <recommendedName>
        <fullName evidence="3">DUF3277 family protein</fullName>
    </recommendedName>
</protein>
<comment type="caution">
    <text evidence="1">The sequence shown here is derived from an EMBL/GenBank/DDBJ whole genome shotgun (WGS) entry which is preliminary data.</text>
</comment>
<evidence type="ECO:0008006" key="3">
    <source>
        <dbReference type="Google" id="ProtNLM"/>
    </source>
</evidence>
<evidence type="ECO:0000313" key="2">
    <source>
        <dbReference type="Proteomes" id="UP001241747"/>
    </source>
</evidence>
<dbReference type="RefSeq" id="WP_237345796.1">
    <property type="nucleotide sequence ID" value="NZ_JABWGX010000013.1"/>
</dbReference>
<evidence type="ECO:0000313" key="1">
    <source>
        <dbReference type="EMBL" id="MDQ0507410.1"/>
    </source>
</evidence>